<organism evidence="1 4">
    <name type="scientific">Adineta steineri</name>
    <dbReference type="NCBI Taxonomy" id="433720"/>
    <lineage>
        <taxon>Eukaryota</taxon>
        <taxon>Metazoa</taxon>
        <taxon>Spiralia</taxon>
        <taxon>Gnathifera</taxon>
        <taxon>Rotifera</taxon>
        <taxon>Eurotatoria</taxon>
        <taxon>Bdelloidea</taxon>
        <taxon>Adinetida</taxon>
        <taxon>Adinetidae</taxon>
        <taxon>Adineta</taxon>
    </lineage>
</organism>
<keyword evidence="3" id="KW-1185">Reference proteome</keyword>
<evidence type="ECO:0000313" key="3">
    <source>
        <dbReference type="Proteomes" id="UP000663832"/>
    </source>
</evidence>
<dbReference type="EMBL" id="CAJNOI010000157">
    <property type="protein sequence ID" value="CAF1140707.1"/>
    <property type="molecule type" value="Genomic_DNA"/>
</dbReference>
<evidence type="ECO:0000313" key="2">
    <source>
        <dbReference type="EMBL" id="CAF1482700.1"/>
    </source>
</evidence>
<dbReference type="OrthoDB" id="10066266at2759"/>
<dbReference type="AlphaFoldDB" id="A0A814RZ58"/>
<sequence length="362" mass="42048">MFRHITLYHQNESKFEMTCDLHSTCGVLYRTYSAYKSHIYRKHLTELHSIEEISNTFSINDQQKEDTNFINETDSFNTYDNNPLGSVTDILEAMLSNDYSYNNTSDFDINLSNEENIGSIKDIKKSYVLFILQLREEFLLPKNVTNVIATYITTLIDHIKILSEKKSFNIPVESRLSTSPMSQHHTTKAINFNHLLDLFVDIRGAIECITKNEYQFMKYCSDYFGYNSVQEINVSSNGEVPDCGYFIPIDETLSLMLNSQMLVSKIFENIDQQQSIVQSDGDLMFSIRDSYNGLQIDDDHLLIQLYLDDISLTNPLGSKRDRHKMSMIYFMLEDIPDQYRSKLDFIQLVAICESRILKVKIT</sequence>
<evidence type="ECO:0000313" key="4">
    <source>
        <dbReference type="Proteomes" id="UP000663877"/>
    </source>
</evidence>
<reference evidence="1" key="1">
    <citation type="submission" date="2021-02" db="EMBL/GenBank/DDBJ databases">
        <authorList>
            <person name="Nowell W R."/>
        </authorList>
    </citation>
    <scope>NUCLEOTIDE SEQUENCE</scope>
</reference>
<name>A0A814RZ58_9BILA</name>
<proteinExistence type="predicted"/>
<evidence type="ECO:0000313" key="1">
    <source>
        <dbReference type="EMBL" id="CAF1140707.1"/>
    </source>
</evidence>
<dbReference type="Proteomes" id="UP000663877">
    <property type="component" value="Unassembled WGS sequence"/>
</dbReference>
<gene>
    <name evidence="1" type="ORF">BJG266_LOCUS23529</name>
    <name evidence="2" type="ORF">QVE165_LOCUS42343</name>
</gene>
<evidence type="ECO:0008006" key="5">
    <source>
        <dbReference type="Google" id="ProtNLM"/>
    </source>
</evidence>
<dbReference type="EMBL" id="CAJNOM010000520">
    <property type="protein sequence ID" value="CAF1482700.1"/>
    <property type="molecule type" value="Genomic_DNA"/>
</dbReference>
<protein>
    <recommendedName>
        <fullName evidence="5">C2H2-type domain-containing protein</fullName>
    </recommendedName>
</protein>
<comment type="caution">
    <text evidence="1">The sequence shown here is derived from an EMBL/GenBank/DDBJ whole genome shotgun (WGS) entry which is preliminary data.</text>
</comment>
<accession>A0A814RZ58</accession>
<dbReference type="Proteomes" id="UP000663832">
    <property type="component" value="Unassembled WGS sequence"/>
</dbReference>